<protein>
    <submittedName>
        <fullName evidence="1">Uncharacterized protein</fullName>
    </submittedName>
</protein>
<dbReference type="AlphaFoldDB" id="A0A810MWC5"/>
<dbReference type="RefSeq" id="WP_425517995.1">
    <property type="nucleotide sequence ID" value="NZ_AP023359.1"/>
</dbReference>
<dbReference type="InterPro" id="IPR054221">
    <property type="entry name" value="DUF6941"/>
</dbReference>
<organism evidence="1 2">
    <name type="scientific">Polymorphospora rubra</name>
    <dbReference type="NCBI Taxonomy" id="338584"/>
    <lineage>
        <taxon>Bacteria</taxon>
        <taxon>Bacillati</taxon>
        <taxon>Actinomycetota</taxon>
        <taxon>Actinomycetes</taxon>
        <taxon>Micromonosporales</taxon>
        <taxon>Micromonosporaceae</taxon>
        <taxon>Polymorphospora</taxon>
    </lineage>
</organism>
<dbReference type="EMBL" id="AP023359">
    <property type="protein sequence ID" value="BCJ64834.1"/>
    <property type="molecule type" value="Genomic_DNA"/>
</dbReference>
<sequence length="138" mass="14599">MASPVEAQLILCDAAQAVSGKIHMLGAGWSMTSSPTAPHAVAVLIKVPWDRANQQLPLKLQLLEADGNPVKVTASDGEVPIGADANIEVGRPPGLAPGTMLDASFALNIPSLPLPPGRYEWRMSFAGQEFVQSFTVRK</sequence>
<proteinExistence type="predicted"/>
<name>A0A810MWC5_9ACTN</name>
<keyword evidence="2" id="KW-1185">Reference proteome</keyword>
<dbReference type="Proteomes" id="UP000680866">
    <property type="component" value="Chromosome"/>
</dbReference>
<reference evidence="1" key="1">
    <citation type="submission" date="2020-08" db="EMBL/GenBank/DDBJ databases">
        <title>Whole genome shotgun sequence of Polymorphospora rubra NBRC 101157.</title>
        <authorList>
            <person name="Komaki H."/>
            <person name="Tamura T."/>
        </authorList>
    </citation>
    <scope>NUCLEOTIDE SEQUENCE</scope>
    <source>
        <strain evidence="1">NBRC 101157</strain>
    </source>
</reference>
<gene>
    <name evidence="1" type="ORF">Prubr_18550</name>
</gene>
<dbReference type="Pfam" id="PF22091">
    <property type="entry name" value="DUF6941"/>
    <property type="match status" value="1"/>
</dbReference>
<evidence type="ECO:0000313" key="2">
    <source>
        <dbReference type="Proteomes" id="UP000680866"/>
    </source>
</evidence>
<dbReference type="KEGG" id="pry:Prubr_18550"/>
<evidence type="ECO:0000313" key="1">
    <source>
        <dbReference type="EMBL" id="BCJ64834.1"/>
    </source>
</evidence>
<accession>A0A810MWC5</accession>